<dbReference type="EMBL" id="JADQDQ010000001">
    <property type="protein sequence ID" value="MBF9236245.1"/>
    <property type="molecule type" value="Genomic_DNA"/>
</dbReference>
<evidence type="ECO:0000313" key="3">
    <source>
        <dbReference type="EMBL" id="MBF9236245.1"/>
    </source>
</evidence>
<accession>A0ABS0ID51</accession>
<sequence>MHALLHKRQVLNTAISTGTPADFVDAILQLGAARSSAYVCCANAHMLVEAHRRPAFRQILVEANVVTPDGSPVAAAVGWFHGTPQARVAGMDLLPALLAAAAERGQSVYFYGTTAAVLAAMVARARRELPALRIAGVHAPPFRPLSPAEEEADVAAINAADPDLLFVALGCPRQEQWMAAHRGQIRACMLGVGQAFRVYAGLEPRLPVWARRLWLEWTYRLWQEPRRLAGRYFVTNTWFVYLLARAALARLVSGHTSGSPPHPTNQL</sequence>
<dbReference type="PANTHER" id="PTHR34136">
    <property type="match status" value="1"/>
</dbReference>
<dbReference type="Pfam" id="PF03808">
    <property type="entry name" value="Glyco_tran_WecG"/>
    <property type="match status" value="1"/>
</dbReference>
<name>A0ABS0ID51_9BACT</name>
<dbReference type="CDD" id="cd06533">
    <property type="entry name" value="Glyco_transf_WecG_TagA"/>
    <property type="match status" value="1"/>
</dbReference>
<dbReference type="Proteomes" id="UP000597617">
    <property type="component" value="Unassembled WGS sequence"/>
</dbReference>
<keyword evidence="1" id="KW-0328">Glycosyltransferase</keyword>
<keyword evidence="4" id="KW-1185">Reference proteome</keyword>
<dbReference type="RefSeq" id="WP_196280603.1">
    <property type="nucleotide sequence ID" value="NZ_JADQDQ010000001.1"/>
</dbReference>
<evidence type="ECO:0000313" key="4">
    <source>
        <dbReference type="Proteomes" id="UP000597617"/>
    </source>
</evidence>
<evidence type="ECO:0000256" key="1">
    <source>
        <dbReference type="ARBA" id="ARBA00022676"/>
    </source>
</evidence>
<gene>
    <name evidence="3" type="ORF">I2I05_02445</name>
</gene>
<keyword evidence="2" id="KW-0808">Transferase</keyword>
<comment type="caution">
    <text evidence="3">The sequence shown here is derived from an EMBL/GenBank/DDBJ whole genome shotgun (WGS) entry which is preliminary data.</text>
</comment>
<organism evidence="3 4">
    <name type="scientific">Hymenobacter jeongseonensis</name>
    <dbReference type="NCBI Taxonomy" id="2791027"/>
    <lineage>
        <taxon>Bacteria</taxon>
        <taxon>Pseudomonadati</taxon>
        <taxon>Bacteroidota</taxon>
        <taxon>Cytophagia</taxon>
        <taxon>Cytophagales</taxon>
        <taxon>Hymenobacteraceae</taxon>
        <taxon>Hymenobacter</taxon>
    </lineage>
</organism>
<dbReference type="NCBIfam" id="TIGR00696">
    <property type="entry name" value="wecG_tagA_cpsF"/>
    <property type="match status" value="1"/>
</dbReference>
<protein>
    <submittedName>
        <fullName evidence="3">WecB/TagA/CpsF family glycosyltransferase</fullName>
    </submittedName>
</protein>
<proteinExistence type="predicted"/>
<dbReference type="InterPro" id="IPR004629">
    <property type="entry name" value="WecG_TagA_CpsF"/>
</dbReference>
<dbReference type="PANTHER" id="PTHR34136:SF1">
    <property type="entry name" value="UDP-N-ACETYL-D-MANNOSAMINURONIC ACID TRANSFERASE"/>
    <property type="match status" value="1"/>
</dbReference>
<reference evidence="3 4" key="1">
    <citation type="submission" date="2020-11" db="EMBL/GenBank/DDBJ databases">
        <authorList>
            <person name="Kim M.K."/>
        </authorList>
    </citation>
    <scope>NUCLEOTIDE SEQUENCE [LARGE SCALE GENOMIC DNA]</scope>
    <source>
        <strain evidence="3 4">BT683</strain>
    </source>
</reference>
<evidence type="ECO:0000256" key="2">
    <source>
        <dbReference type="ARBA" id="ARBA00022679"/>
    </source>
</evidence>